<comment type="caution">
    <text evidence="2">The sequence shown here is derived from an EMBL/GenBank/DDBJ whole genome shotgun (WGS) entry which is preliminary data.</text>
</comment>
<gene>
    <name evidence="2" type="ORF">IQ13_0686</name>
</gene>
<keyword evidence="1" id="KW-1133">Transmembrane helix</keyword>
<accession>A0A562SWH8</accession>
<evidence type="ECO:0000256" key="1">
    <source>
        <dbReference type="SAM" id="Phobius"/>
    </source>
</evidence>
<name>A0A562SWH8_9BACT</name>
<dbReference type="Proteomes" id="UP000316167">
    <property type="component" value="Unassembled WGS sequence"/>
</dbReference>
<evidence type="ECO:0000313" key="3">
    <source>
        <dbReference type="Proteomes" id="UP000316167"/>
    </source>
</evidence>
<keyword evidence="1" id="KW-0812">Transmembrane</keyword>
<sequence length="39" mass="4612">MFTKQKTGNIEKNNQRLNIKLAVIYFLLVILFISLLLFL</sequence>
<organism evidence="2 3">
    <name type="scientific">Lacibacter cauensis</name>
    <dbReference type="NCBI Taxonomy" id="510947"/>
    <lineage>
        <taxon>Bacteria</taxon>
        <taxon>Pseudomonadati</taxon>
        <taxon>Bacteroidota</taxon>
        <taxon>Chitinophagia</taxon>
        <taxon>Chitinophagales</taxon>
        <taxon>Chitinophagaceae</taxon>
        <taxon>Lacibacter</taxon>
    </lineage>
</organism>
<reference evidence="2 3" key="1">
    <citation type="journal article" date="2015" name="Stand. Genomic Sci.">
        <title>Genomic Encyclopedia of Bacterial and Archaeal Type Strains, Phase III: the genomes of soil and plant-associated and newly described type strains.</title>
        <authorList>
            <person name="Whitman W.B."/>
            <person name="Woyke T."/>
            <person name="Klenk H.P."/>
            <person name="Zhou Y."/>
            <person name="Lilburn T.G."/>
            <person name="Beck B.J."/>
            <person name="De Vos P."/>
            <person name="Vandamme P."/>
            <person name="Eisen J.A."/>
            <person name="Garrity G."/>
            <person name="Hugenholtz P."/>
            <person name="Kyrpides N.C."/>
        </authorList>
    </citation>
    <scope>NUCLEOTIDE SEQUENCE [LARGE SCALE GENOMIC DNA]</scope>
    <source>
        <strain evidence="2 3">CGMCC 1.7271</strain>
    </source>
</reference>
<dbReference type="EMBL" id="VLLE01000002">
    <property type="protein sequence ID" value="TWI85523.1"/>
    <property type="molecule type" value="Genomic_DNA"/>
</dbReference>
<feature type="transmembrane region" description="Helical" evidence="1">
    <location>
        <begin position="21"/>
        <end position="38"/>
    </location>
</feature>
<evidence type="ECO:0000313" key="2">
    <source>
        <dbReference type="EMBL" id="TWI85523.1"/>
    </source>
</evidence>
<keyword evidence="3" id="KW-1185">Reference proteome</keyword>
<dbReference type="AlphaFoldDB" id="A0A562SWH8"/>
<keyword evidence="1" id="KW-0472">Membrane</keyword>
<protein>
    <submittedName>
        <fullName evidence="2">Uncharacterized protein</fullName>
    </submittedName>
</protein>
<proteinExistence type="predicted"/>